<evidence type="ECO:0000256" key="8">
    <source>
        <dbReference type="RuleBase" id="RU000436"/>
    </source>
</evidence>
<keyword evidence="3 8" id="KW-0202">Cytokine</keyword>
<evidence type="ECO:0000256" key="2">
    <source>
        <dbReference type="ARBA" id="ARBA00011033"/>
    </source>
</evidence>
<name>A0A6P7ILK9_9TELE</name>
<keyword evidence="6 8" id="KW-0051">Antiviral defense</keyword>
<proteinExistence type="inferred from homology"/>
<evidence type="ECO:0000256" key="1">
    <source>
        <dbReference type="ARBA" id="ARBA00004613"/>
    </source>
</evidence>
<dbReference type="InParanoid" id="A0A6P7ILK9"/>
<keyword evidence="5 9" id="KW-0732">Signal</keyword>
<protein>
    <submittedName>
        <fullName evidence="11">Interferon a3-like</fullName>
    </submittedName>
</protein>
<dbReference type="GO" id="GO:0005126">
    <property type="term" value="F:cytokine receptor binding"/>
    <property type="evidence" value="ECO:0007669"/>
    <property type="project" value="InterPro"/>
</dbReference>
<keyword evidence="4" id="KW-0964">Secreted</keyword>
<dbReference type="GO" id="GO:0051607">
    <property type="term" value="P:defense response to virus"/>
    <property type="evidence" value="ECO:0007669"/>
    <property type="project" value="UniProtKB-KW"/>
</dbReference>
<dbReference type="SUPFAM" id="SSF47266">
    <property type="entry name" value="4-helical cytokines"/>
    <property type="match status" value="1"/>
</dbReference>
<dbReference type="GO" id="GO:0005615">
    <property type="term" value="C:extracellular space"/>
    <property type="evidence" value="ECO:0007669"/>
    <property type="project" value="UniProtKB-KW"/>
</dbReference>
<reference evidence="11" key="1">
    <citation type="submission" date="2025-08" db="UniProtKB">
        <authorList>
            <consortium name="RefSeq"/>
        </authorList>
    </citation>
    <scope>IDENTIFICATION</scope>
</reference>
<dbReference type="GO" id="GO:0006955">
    <property type="term" value="P:immune response"/>
    <property type="evidence" value="ECO:0007669"/>
    <property type="project" value="UniProtKB-ARBA"/>
</dbReference>
<evidence type="ECO:0000256" key="9">
    <source>
        <dbReference type="SAM" id="SignalP"/>
    </source>
</evidence>
<evidence type="ECO:0000256" key="7">
    <source>
        <dbReference type="ARBA" id="ARBA00023157"/>
    </source>
</evidence>
<evidence type="ECO:0000256" key="3">
    <source>
        <dbReference type="ARBA" id="ARBA00022514"/>
    </source>
</evidence>
<dbReference type="InterPro" id="IPR009079">
    <property type="entry name" value="4_helix_cytokine-like_core"/>
</dbReference>
<gene>
    <name evidence="11" type="primary">LOC114437436</name>
</gene>
<feature type="chain" id="PRO_5027947257" evidence="9">
    <location>
        <begin position="21"/>
        <end position="184"/>
    </location>
</feature>
<dbReference type="GeneID" id="114437436"/>
<keyword evidence="10" id="KW-1185">Reference proteome</keyword>
<dbReference type="PROSITE" id="PS51257">
    <property type="entry name" value="PROKAR_LIPOPROTEIN"/>
    <property type="match status" value="1"/>
</dbReference>
<keyword evidence="7" id="KW-1015">Disulfide bond</keyword>
<accession>A0A6P7ILK9</accession>
<dbReference type="PANTHER" id="PTHR11691">
    <property type="entry name" value="TYPE I INTERFERON"/>
    <property type="match status" value="1"/>
</dbReference>
<dbReference type="Proteomes" id="UP000515145">
    <property type="component" value="Chromosome 6"/>
</dbReference>
<evidence type="ECO:0000256" key="4">
    <source>
        <dbReference type="ARBA" id="ARBA00022525"/>
    </source>
</evidence>
<dbReference type="PANTHER" id="PTHR11691:SF73">
    <property type="entry name" value="INTERFERON BETA"/>
    <property type="match status" value="1"/>
</dbReference>
<organism evidence="10 11">
    <name type="scientific">Parambassis ranga</name>
    <name type="common">Indian glassy fish</name>
    <dbReference type="NCBI Taxonomy" id="210632"/>
    <lineage>
        <taxon>Eukaryota</taxon>
        <taxon>Metazoa</taxon>
        <taxon>Chordata</taxon>
        <taxon>Craniata</taxon>
        <taxon>Vertebrata</taxon>
        <taxon>Euteleostomi</taxon>
        <taxon>Actinopterygii</taxon>
        <taxon>Neopterygii</taxon>
        <taxon>Teleostei</taxon>
        <taxon>Neoteleostei</taxon>
        <taxon>Acanthomorphata</taxon>
        <taxon>Ovalentaria</taxon>
        <taxon>Ambassidae</taxon>
        <taxon>Parambassis</taxon>
    </lineage>
</organism>
<dbReference type="OrthoDB" id="8924072at2759"/>
<dbReference type="Gene3D" id="1.20.1250.10">
    <property type="match status" value="1"/>
</dbReference>
<sequence>MLIRILCACLVLALCGSGSALSCRWMDQKFRQHSESCLQLIHTMANSSANSTEDVELQVEEEVAFPERLYSQASKASDQDKLAFIGQVLKEVAALFEEDHSSASWEESVVENFLHVVTRQADELLSCAGSQQRRGGRLRQYFSRLSQLLLGREHSAEGWELIRNQVRAHLLRVDQLAASVLRNN</sequence>
<evidence type="ECO:0000256" key="5">
    <source>
        <dbReference type="ARBA" id="ARBA00022729"/>
    </source>
</evidence>
<dbReference type="RefSeq" id="XP_028263922.1">
    <property type="nucleotide sequence ID" value="XM_028408121.1"/>
</dbReference>
<evidence type="ECO:0000313" key="11">
    <source>
        <dbReference type="RefSeq" id="XP_028263922.1"/>
    </source>
</evidence>
<evidence type="ECO:0000256" key="6">
    <source>
        <dbReference type="ARBA" id="ARBA00023118"/>
    </source>
</evidence>
<feature type="signal peptide" evidence="9">
    <location>
        <begin position="1"/>
        <end position="20"/>
    </location>
</feature>
<dbReference type="AlphaFoldDB" id="A0A6P7ILK9"/>
<dbReference type="SMART" id="SM00076">
    <property type="entry name" value="IFabd"/>
    <property type="match status" value="1"/>
</dbReference>
<dbReference type="InterPro" id="IPR000471">
    <property type="entry name" value="Interferon_alpha/beta/delta"/>
</dbReference>
<dbReference type="GO" id="GO:0005125">
    <property type="term" value="F:cytokine activity"/>
    <property type="evidence" value="ECO:0007669"/>
    <property type="project" value="UniProtKB-KW"/>
</dbReference>
<dbReference type="Pfam" id="PF00143">
    <property type="entry name" value="Interferon"/>
    <property type="match status" value="1"/>
</dbReference>
<comment type="subcellular location">
    <subcellularLocation>
        <location evidence="1">Secreted</location>
    </subcellularLocation>
</comment>
<comment type="similarity">
    <text evidence="2 8">Belongs to the alpha/beta interferon family.</text>
</comment>
<evidence type="ECO:0000313" key="10">
    <source>
        <dbReference type="Proteomes" id="UP000515145"/>
    </source>
</evidence>
<dbReference type="GO" id="GO:0043330">
    <property type="term" value="P:response to exogenous dsRNA"/>
    <property type="evidence" value="ECO:0007669"/>
    <property type="project" value="TreeGrafter"/>
</dbReference>